<accession>A0A0E9VSI3</accession>
<evidence type="ECO:0000313" key="1">
    <source>
        <dbReference type="EMBL" id="JAH80300.1"/>
    </source>
</evidence>
<name>A0A0E9VSI3_ANGAN</name>
<dbReference type="AlphaFoldDB" id="A0A0E9VSI3"/>
<proteinExistence type="predicted"/>
<reference evidence="1" key="2">
    <citation type="journal article" date="2015" name="Fish Shellfish Immunol.">
        <title>Early steps in the European eel (Anguilla anguilla)-Vibrio vulnificus interaction in the gills: Role of the RtxA13 toxin.</title>
        <authorList>
            <person name="Callol A."/>
            <person name="Pajuelo D."/>
            <person name="Ebbesson L."/>
            <person name="Teles M."/>
            <person name="MacKenzie S."/>
            <person name="Amaro C."/>
        </authorList>
    </citation>
    <scope>NUCLEOTIDE SEQUENCE</scope>
</reference>
<sequence>MLEFRKSNWDFYIYETLHWIFPVRSW</sequence>
<dbReference type="EMBL" id="GBXM01028277">
    <property type="protein sequence ID" value="JAH80300.1"/>
    <property type="molecule type" value="Transcribed_RNA"/>
</dbReference>
<organism evidence="1">
    <name type="scientific">Anguilla anguilla</name>
    <name type="common">European freshwater eel</name>
    <name type="synonym">Muraena anguilla</name>
    <dbReference type="NCBI Taxonomy" id="7936"/>
    <lineage>
        <taxon>Eukaryota</taxon>
        <taxon>Metazoa</taxon>
        <taxon>Chordata</taxon>
        <taxon>Craniata</taxon>
        <taxon>Vertebrata</taxon>
        <taxon>Euteleostomi</taxon>
        <taxon>Actinopterygii</taxon>
        <taxon>Neopterygii</taxon>
        <taxon>Teleostei</taxon>
        <taxon>Anguilliformes</taxon>
        <taxon>Anguillidae</taxon>
        <taxon>Anguilla</taxon>
    </lineage>
</organism>
<protein>
    <submittedName>
        <fullName evidence="1">Uncharacterized protein</fullName>
    </submittedName>
</protein>
<reference evidence="1" key="1">
    <citation type="submission" date="2014-11" db="EMBL/GenBank/DDBJ databases">
        <authorList>
            <person name="Amaro Gonzalez C."/>
        </authorList>
    </citation>
    <scope>NUCLEOTIDE SEQUENCE</scope>
</reference>